<evidence type="ECO:0000256" key="4">
    <source>
        <dbReference type="ARBA" id="ARBA00009390"/>
    </source>
</evidence>
<dbReference type="GO" id="GO:0046872">
    <property type="term" value="F:metal ion binding"/>
    <property type="evidence" value="ECO:0007669"/>
    <property type="project" value="UniProtKB-KW"/>
</dbReference>
<dbReference type="Gene3D" id="2.60.120.1020">
    <property type="entry name" value="Peptide N glycanase, PAW domain"/>
    <property type="match status" value="1"/>
</dbReference>
<keyword evidence="7" id="KW-0963">Cytoplasm</keyword>
<dbReference type="Gene3D" id="3.10.620.30">
    <property type="match status" value="1"/>
</dbReference>
<organism evidence="15 16">
    <name type="scientific">Melipona bicolor</name>
    <dbReference type="NCBI Taxonomy" id="60889"/>
    <lineage>
        <taxon>Eukaryota</taxon>
        <taxon>Metazoa</taxon>
        <taxon>Ecdysozoa</taxon>
        <taxon>Arthropoda</taxon>
        <taxon>Hexapoda</taxon>
        <taxon>Insecta</taxon>
        <taxon>Pterygota</taxon>
        <taxon>Neoptera</taxon>
        <taxon>Endopterygota</taxon>
        <taxon>Hymenoptera</taxon>
        <taxon>Apocrita</taxon>
        <taxon>Aculeata</taxon>
        <taxon>Apoidea</taxon>
        <taxon>Anthophila</taxon>
        <taxon>Apidae</taxon>
        <taxon>Melipona</taxon>
    </lineage>
</organism>
<feature type="domain" description="PAW" evidence="14">
    <location>
        <begin position="428"/>
        <end position="638"/>
    </location>
</feature>
<dbReference type="InterPro" id="IPR050883">
    <property type="entry name" value="PNGase"/>
</dbReference>
<evidence type="ECO:0000256" key="10">
    <source>
        <dbReference type="ARBA" id="ARBA00022833"/>
    </source>
</evidence>
<evidence type="ECO:0000256" key="1">
    <source>
        <dbReference type="ARBA" id="ARBA00001650"/>
    </source>
</evidence>
<reference evidence="15" key="1">
    <citation type="submission" date="2021-10" db="EMBL/GenBank/DDBJ databases">
        <title>Melipona bicolor Genome sequencing and assembly.</title>
        <authorList>
            <person name="Araujo N.S."/>
            <person name="Arias M.C."/>
        </authorList>
    </citation>
    <scope>NUCLEOTIDE SEQUENCE</scope>
    <source>
        <strain evidence="15">USP_2M_L1-L4_2017</strain>
        <tissue evidence="15">Whole body</tissue>
    </source>
</reference>
<evidence type="ECO:0000256" key="6">
    <source>
        <dbReference type="ARBA" id="ARBA00018546"/>
    </source>
</evidence>
<dbReference type="InterPro" id="IPR006588">
    <property type="entry name" value="Peptide_N_glycanase_PAW_dom"/>
</dbReference>
<dbReference type="Pfam" id="PF04721">
    <property type="entry name" value="PAW"/>
    <property type="match status" value="1"/>
</dbReference>
<dbReference type="Pfam" id="PF09409">
    <property type="entry name" value="PUB"/>
    <property type="match status" value="1"/>
</dbReference>
<comment type="catalytic activity">
    <reaction evidence="1">
        <text>Hydrolysis of an N(4)-(acetyl-beta-D-glucosaminyl)asparagine residue in which the glucosamine residue may be further glycosylated, to yield a (substituted) N-acetyl-beta-D-glucosaminylamine and a peptide containing an aspartate residue.</text>
        <dbReference type="EC" id="3.5.1.52"/>
    </reaction>
</comment>
<dbReference type="SUPFAM" id="SSF49785">
    <property type="entry name" value="Galactose-binding domain-like"/>
    <property type="match status" value="1"/>
</dbReference>
<dbReference type="EC" id="3.5.1.52" evidence="5"/>
<keyword evidence="9" id="KW-0378">Hydrolase</keyword>
<comment type="cofactor">
    <cofactor evidence="2">
        <name>Zn(2+)</name>
        <dbReference type="ChEBI" id="CHEBI:29105"/>
    </cofactor>
</comment>
<dbReference type="InterPro" id="IPR018997">
    <property type="entry name" value="PUB_domain"/>
</dbReference>
<evidence type="ECO:0000256" key="7">
    <source>
        <dbReference type="ARBA" id="ARBA00022490"/>
    </source>
</evidence>
<dbReference type="SUPFAM" id="SSF54001">
    <property type="entry name" value="Cysteine proteinases"/>
    <property type="match status" value="1"/>
</dbReference>
<dbReference type="GO" id="GO:0000224">
    <property type="term" value="F:peptide-N4-(N-acetyl-beta-glucosaminyl)asparagine amidase activity"/>
    <property type="evidence" value="ECO:0007669"/>
    <property type="project" value="UniProtKB-EC"/>
</dbReference>
<dbReference type="GO" id="GO:0006516">
    <property type="term" value="P:glycoprotein catabolic process"/>
    <property type="evidence" value="ECO:0007669"/>
    <property type="project" value="InterPro"/>
</dbReference>
<keyword evidence="10" id="KW-0862">Zinc</keyword>
<evidence type="ECO:0000256" key="3">
    <source>
        <dbReference type="ARBA" id="ARBA00004496"/>
    </source>
</evidence>
<dbReference type="Gene3D" id="1.20.58.2190">
    <property type="match status" value="1"/>
</dbReference>
<dbReference type="InterPro" id="IPR002931">
    <property type="entry name" value="Transglutaminase-like"/>
</dbReference>
<dbReference type="AlphaFoldDB" id="A0AA40KS05"/>
<comment type="caution">
    <text evidence="15">The sequence shown here is derived from an EMBL/GenBank/DDBJ whole genome shotgun (WGS) entry which is preliminary data.</text>
</comment>
<dbReference type="Proteomes" id="UP001177670">
    <property type="component" value="Unassembled WGS sequence"/>
</dbReference>
<dbReference type="PROSITE" id="PS51398">
    <property type="entry name" value="PAW"/>
    <property type="match status" value="1"/>
</dbReference>
<dbReference type="Gene3D" id="2.20.25.10">
    <property type="match status" value="1"/>
</dbReference>
<dbReference type="InterPro" id="IPR038680">
    <property type="entry name" value="PAW_sf"/>
</dbReference>
<evidence type="ECO:0000256" key="13">
    <source>
        <dbReference type="PROSITE-ProRule" id="PRU00731"/>
    </source>
</evidence>
<gene>
    <name evidence="15" type="ORF">K0M31_018790</name>
</gene>
<evidence type="ECO:0000256" key="12">
    <source>
        <dbReference type="ARBA" id="ARBA00032901"/>
    </source>
</evidence>
<dbReference type="SUPFAM" id="SSF143503">
    <property type="entry name" value="PUG domain-like"/>
    <property type="match status" value="1"/>
</dbReference>
<evidence type="ECO:0000256" key="2">
    <source>
        <dbReference type="ARBA" id="ARBA00001947"/>
    </source>
</evidence>
<protein>
    <recommendedName>
        <fullName evidence="6">Peptide-N(4)-(N-acetyl-beta-glucosaminyl)asparagine amidase</fullName>
        <ecNumber evidence="5">3.5.1.52</ecNumber>
    </recommendedName>
    <alternativeName>
        <fullName evidence="12">Peptide:N-glycanase</fullName>
    </alternativeName>
</protein>
<dbReference type="EMBL" id="JAHYIQ010000007">
    <property type="protein sequence ID" value="KAK1130674.1"/>
    <property type="molecule type" value="Genomic_DNA"/>
</dbReference>
<dbReference type="GO" id="GO:0005829">
    <property type="term" value="C:cytosol"/>
    <property type="evidence" value="ECO:0007669"/>
    <property type="project" value="TreeGrafter"/>
</dbReference>
<comment type="subcellular location">
    <subcellularLocation>
        <location evidence="3">Cytoplasm</location>
    </subcellularLocation>
</comment>
<dbReference type="PANTHER" id="PTHR12143:SF19">
    <property type="entry name" value="PEPTIDE-N(4)-(N-ACETYL-BETA-GLUCOSAMINYL)ASPARAGINE AMIDASE"/>
    <property type="match status" value="1"/>
</dbReference>
<comment type="similarity">
    <text evidence="4 13">Belongs to the transglutaminase-like superfamily. PNGase family.</text>
</comment>
<dbReference type="SMART" id="SM00460">
    <property type="entry name" value="TGc"/>
    <property type="match status" value="1"/>
</dbReference>
<evidence type="ECO:0000313" key="15">
    <source>
        <dbReference type="EMBL" id="KAK1130674.1"/>
    </source>
</evidence>
<evidence type="ECO:0000256" key="9">
    <source>
        <dbReference type="ARBA" id="ARBA00022801"/>
    </source>
</evidence>
<evidence type="ECO:0000256" key="8">
    <source>
        <dbReference type="ARBA" id="ARBA00022723"/>
    </source>
</evidence>
<dbReference type="InterPro" id="IPR036339">
    <property type="entry name" value="PUB-like_dom_sf"/>
</dbReference>
<dbReference type="PANTHER" id="PTHR12143">
    <property type="entry name" value="PEPTIDE N-GLYCANASE PNGASE -RELATED"/>
    <property type="match status" value="1"/>
</dbReference>
<evidence type="ECO:0000313" key="16">
    <source>
        <dbReference type="Proteomes" id="UP001177670"/>
    </source>
</evidence>
<dbReference type="InterPro" id="IPR008979">
    <property type="entry name" value="Galactose-bd-like_sf"/>
</dbReference>
<dbReference type="GO" id="GO:0005634">
    <property type="term" value="C:nucleus"/>
    <property type="evidence" value="ECO:0007669"/>
    <property type="project" value="TreeGrafter"/>
</dbReference>
<sequence>MDKDLLRSVDLLKENEEEVRNDAENALLTVCQNILSHPNDKQYREVRLDNPMVTTKLLPALGGIECLFDIGFVETTDCLSLPEEAPLSKLQALQNLLNKSSLPMIAPTVDTALYDLIPSTCTERENRFFCIIVEYFQGVLRYEDPSLQEKAKKVIPIIDLEIATMTRLGQLHKHVKLFQAGSQKGVEKQQDEHDIDDAKDLFLMELLHWFKYKFFTWIDSPKCTACFSECKRQEVVSSNDPRCSRVEIHKCTRCGTRVKFPRYTDPEPLLTLRRGRCGEWSNVFTLFCRTLGYDARVIYDHTDHIWTEVWSIHEKRWIHLDPCEDVMDRPLMYEKGWKKKLNYIIACSKDEVQDVTWRYTHDQIGVMKRRITCSESKLLQFIESLNKYHQSSPHYSITRRQYVIKRRLLELVELIHVPNKRDSDDDEYYEERSTGSYEWRRARGEISESNTKINYSWDVSKYGEAFHLQYSIVKDMYKITDDNDTVLMEISGWQCGTKEFEGGMFRKIEHDWNVTYLSRSPDTICGKIKWCFVVANPNLYLKTFHLQATTKIFYEANVSWEVEAIFDNTNENSSVVLPINDVSNYCTVQLKEATELILTVTVSGGQGNCAWQHAQIFRQSLENEDDRSLVIDIELENR</sequence>
<dbReference type="Pfam" id="PF01841">
    <property type="entry name" value="Transglut_core"/>
    <property type="match status" value="1"/>
</dbReference>
<evidence type="ECO:0000256" key="5">
    <source>
        <dbReference type="ARBA" id="ARBA00012158"/>
    </source>
</evidence>
<keyword evidence="8" id="KW-0479">Metal-binding</keyword>
<accession>A0AA40KS05</accession>
<name>A0AA40KS05_9HYME</name>
<evidence type="ECO:0000256" key="11">
    <source>
        <dbReference type="ARBA" id="ARBA00024870"/>
    </source>
</evidence>
<keyword evidence="16" id="KW-1185">Reference proteome</keyword>
<proteinExistence type="inferred from homology"/>
<dbReference type="SMART" id="SM00580">
    <property type="entry name" value="PUG"/>
    <property type="match status" value="1"/>
</dbReference>
<dbReference type="InterPro" id="IPR038765">
    <property type="entry name" value="Papain-like_cys_pep_sf"/>
</dbReference>
<comment type="function">
    <text evidence="11">Specifically deglycosylates the denatured form of N-linked glycoproteins in the cytoplasm and assists their proteasome-mediated degradation. Cleaves the beta-aspartyl-glucosamine (GlcNAc) of the glycan and the amide side chain of Asn, converting Asn to Asp. Prefers proteins containing high-mannose over those bearing complex type oligosaccharides. Can recognize misfolded proteins in the endoplasmic reticulum that are exported to the cytosol to be destroyed and deglycosylate them, while it has no activity toward native proteins. Deglycosylation is a prerequisite for subsequent proteasome-mediated degradation of some, but not all, misfolded glycoproteins.</text>
</comment>
<evidence type="ECO:0000259" key="14">
    <source>
        <dbReference type="PROSITE" id="PS51398"/>
    </source>
</evidence>